<dbReference type="InterPro" id="IPR011006">
    <property type="entry name" value="CheY-like_superfamily"/>
</dbReference>
<reference evidence="5" key="2">
    <citation type="submission" date="2020-09" db="EMBL/GenBank/DDBJ databases">
        <authorList>
            <person name="Sun Q."/>
            <person name="Ohkuma M."/>
        </authorList>
    </citation>
    <scope>NUCLEOTIDE SEQUENCE</scope>
    <source>
        <strain evidence="5">JCM 4637</strain>
    </source>
</reference>
<dbReference type="PANTHER" id="PTHR43156:SF2">
    <property type="entry name" value="STAGE II SPORULATION PROTEIN E"/>
    <property type="match status" value="1"/>
</dbReference>
<evidence type="ECO:0000259" key="4">
    <source>
        <dbReference type="PROSITE" id="PS50110"/>
    </source>
</evidence>
<dbReference type="Gene3D" id="3.60.40.10">
    <property type="entry name" value="PPM-type phosphatase domain"/>
    <property type="match status" value="1"/>
</dbReference>
<dbReference type="InterPro" id="IPR001932">
    <property type="entry name" value="PPM-type_phosphatase-like_dom"/>
</dbReference>
<dbReference type="Proteomes" id="UP000638353">
    <property type="component" value="Unassembled WGS sequence"/>
</dbReference>
<organism evidence="5 6">
    <name type="scientific">Streptomyces finlayi</name>
    <dbReference type="NCBI Taxonomy" id="67296"/>
    <lineage>
        <taxon>Bacteria</taxon>
        <taxon>Bacillati</taxon>
        <taxon>Actinomycetota</taxon>
        <taxon>Actinomycetes</taxon>
        <taxon>Kitasatosporales</taxon>
        <taxon>Streptomycetaceae</taxon>
        <taxon>Streptomyces</taxon>
    </lineage>
</organism>
<reference evidence="5" key="1">
    <citation type="journal article" date="2014" name="Int. J. Syst. Evol. Microbiol.">
        <title>Complete genome sequence of Corynebacterium casei LMG S-19264T (=DSM 44701T), isolated from a smear-ripened cheese.</title>
        <authorList>
            <consortium name="US DOE Joint Genome Institute (JGI-PGF)"/>
            <person name="Walter F."/>
            <person name="Albersmeier A."/>
            <person name="Kalinowski J."/>
            <person name="Ruckert C."/>
        </authorList>
    </citation>
    <scope>NUCLEOTIDE SEQUENCE</scope>
    <source>
        <strain evidence="5">JCM 4637</strain>
    </source>
</reference>
<dbReference type="SMART" id="SM00331">
    <property type="entry name" value="PP2C_SIG"/>
    <property type="match status" value="1"/>
</dbReference>
<feature type="region of interest" description="Disordered" evidence="3">
    <location>
        <begin position="1"/>
        <end position="28"/>
    </location>
</feature>
<dbReference type="PROSITE" id="PS50110">
    <property type="entry name" value="RESPONSE_REGULATORY"/>
    <property type="match status" value="1"/>
</dbReference>
<dbReference type="RefSeq" id="WP_189822233.1">
    <property type="nucleotide sequence ID" value="NZ_BMVC01000002.1"/>
</dbReference>
<dbReference type="AlphaFoldDB" id="A0A919C8E9"/>
<name>A0A919C8E9_9ACTN</name>
<dbReference type="Gene3D" id="3.40.50.2300">
    <property type="match status" value="1"/>
</dbReference>
<comment type="caution">
    <text evidence="5">The sequence shown here is derived from an EMBL/GenBank/DDBJ whole genome shotgun (WGS) entry which is preliminary data.</text>
</comment>
<dbReference type="SUPFAM" id="SSF52172">
    <property type="entry name" value="CheY-like"/>
    <property type="match status" value="1"/>
</dbReference>
<proteinExistence type="predicted"/>
<protein>
    <recommendedName>
        <fullName evidence="4">Response regulatory domain-containing protein</fullName>
    </recommendedName>
</protein>
<dbReference type="InterPro" id="IPR052016">
    <property type="entry name" value="Bact_Sigma-Reg"/>
</dbReference>
<feature type="region of interest" description="Disordered" evidence="3">
    <location>
        <begin position="436"/>
        <end position="456"/>
    </location>
</feature>
<feature type="modified residue" description="4-aspartylphosphate" evidence="2">
    <location>
        <position position="87"/>
    </location>
</feature>
<dbReference type="FunFam" id="3.60.40.10:FF:000057">
    <property type="entry name" value="Phosphatase"/>
    <property type="match status" value="1"/>
</dbReference>
<dbReference type="CDD" id="cd00156">
    <property type="entry name" value="REC"/>
    <property type="match status" value="1"/>
</dbReference>
<dbReference type="PANTHER" id="PTHR43156">
    <property type="entry name" value="STAGE II SPORULATION PROTEIN E-RELATED"/>
    <property type="match status" value="1"/>
</dbReference>
<dbReference type="EMBL" id="BMVC01000002">
    <property type="protein sequence ID" value="GHC82128.1"/>
    <property type="molecule type" value="Genomic_DNA"/>
</dbReference>
<accession>A0A919C8E9</accession>
<gene>
    <name evidence="5" type="ORF">GCM10010334_10100</name>
</gene>
<keyword evidence="2" id="KW-0597">Phosphoprotein</keyword>
<keyword evidence="1" id="KW-0378">Hydrolase</keyword>
<dbReference type="GO" id="GO:0000160">
    <property type="term" value="P:phosphorelay signal transduction system"/>
    <property type="evidence" value="ECO:0007669"/>
    <property type="project" value="InterPro"/>
</dbReference>
<dbReference type="InterPro" id="IPR036457">
    <property type="entry name" value="PPM-type-like_dom_sf"/>
</dbReference>
<evidence type="ECO:0000256" key="3">
    <source>
        <dbReference type="SAM" id="MobiDB-lite"/>
    </source>
</evidence>
<feature type="domain" description="Response regulatory" evidence="4">
    <location>
        <begin position="34"/>
        <end position="163"/>
    </location>
</feature>
<feature type="compositionally biased region" description="Basic and acidic residues" evidence="3">
    <location>
        <begin position="436"/>
        <end position="447"/>
    </location>
</feature>
<evidence type="ECO:0000313" key="5">
    <source>
        <dbReference type="EMBL" id="GHC82128.1"/>
    </source>
</evidence>
<evidence type="ECO:0000256" key="2">
    <source>
        <dbReference type="PROSITE-ProRule" id="PRU00169"/>
    </source>
</evidence>
<evidence type="ECO:0000256" key="1">
    <source>
        <dbReference type="ARBA" id="ARBA00022801"/>
    </source>
</evidence>
<sequence length="456" mass="49141">MPVPIPRQRAVPAVESDGQGGSSHSAPQQPADLTLLVIENDPADAVAVPDLLDHDSAGGGRVRVRTARNLTEAHRLLTDDVHCILLDLDLPGCGHCPSCTAEPGHALGALHDVLRMAPHHAVLALTPSDRPEHAADAVRAGAQDYLFRDELDGRLLSRAIRYAVERKRADTASYKLAESRLHAQENARLERGLLPTPLLEGSDLKFAARYRPGRSRALLGGDFYDTVRTPDGTVHAMIGDVCGHGPDEAALGVELRIAWRALTFAGLCGDELLSTLQRVLEHERESEEIFATLCTVDIAPDGRRAGLCLAGHPAPLIARHGQLAQLMPYDGGGPALGLLPHARWPRSQVELGGAWSLLMYTDGLIEGKIAGTDGSGRPVRLGQDGMVAMINRQLSEGLRGDELLEAAMTRVRELNGGELTDDVALLLLDRDLKRDLQRDPGRDRSDATARAQRPPL</sequence>
<dbReference type="GO" id="GO:0016791">
    <property type="term" value="F:phosphatase activity"/>
    <property type="evidence" value="ECO:0007669"/>
    <property type="project" value="TreeGrafter"/>
</dbReference>
<dbReference type="Pfam" id="PF07228">
    <property type="entry name" value="SpoIIE"/>
    <property type="match status" value="1"/>
</dbReference>
<evidence type="ECO:0000313" key="6">
    <source>
        <dbReference type="Proteomes" id="UP000638353"/>
    </source>
</evidence>
<dbReference type="InterPro" id="IPR001789">
    <property type="entry name" value="Sig_transdc_resp-reg_receiver"/>
</dbReference>